<feature type="transmembrane region" description="Helical" evidence="6">
    <location>
        <begin position="113"/>
        <end position="133"/>
    </location>
</feature>
<dbReference type="Pfam" id="PF02687">
    <property type="entry name" value="FtsX"/>
    <property type="match status" value="2"/>
</dbReference>
<accession>A0A7X2MZA5</accession>
<proteinExistence type="inferred from homology"/>
<organism evidence="8 9">
    <name type="scientific">Inconstantimicrobium porci</name>
    <dbReference type="NCBI Taxonomy" id="2652291"/>
    <lineage>
        <taxon>Bacteria</taxon>
        <taxon>Bacillati</taxon>
        <taxon>Bacillota</taxon>
        <taxon>Clostridia</taxon>
        <taxon>Eubacteriales</taxon>
        <taxon>Clostridiaceae</taxon>
        <taxon>Inconstantimicrobium</taxon>
    </lineage>
</organism>
<gene>
    <name evidence="8" type="ORF">FYJ33_07990</name>
</gene>
<dbReference type="PANTHER" id="PTHR46795">
    <property type="entry name" value="ABC TRANSPORTER PERMEASE-RELATED-RELATED"/>
    <property type="match status" value="1"/>
</dbReference>
<dbReference type="RefSeq" id="WP_154531241.1">
    <property type="nucleotide sequence ID" value="NZ_VULX01000009.1"/>
</dbReference>
<keyword evidence="9" id="KW-1185">Reference proteome</keyword>
<sequence>MSVLRIAYNNFKNNIKIYTMFFISMIFSVVILSNFMILLKGNTLDYLGKMNKEYSKMTLQILIIMLTLFMLFFIWYSSNIFLKNRKKEIGIYTFMGLDSFTVGRIYFTEMMLIGLSSCAIGTGIGVLFSKFFQMIVFKMADFNIDIKFNITADSIMYTVATFLIIFIIMALKGFINILRSSVIDLLKDNKKGDEPVKVRFYTYLIAAVSLFFVIYGYYMISNDKTKALRTLIIVCIGTYGLFGTVLSVIFNFLINRKSILYKGENIITINNLFYRMRKNFTTYATIAIFTACTITVLGAAVSMKTLYEKQAENNELYSLTFTSNEEIKNQEKIKELFSGIGKVKYSVNDSVLKVNVTEKNSFRTEKEDFIVLSYDQFADILRRNNHQDSISKVTSDMISGNNVVYIPRPMTLGSLVNKSTIVIGDNIFQKGKDDMKLPVIGCAFNNQTLIVSNENYKKIEKYGEKNNFLGIKIENDSKLLDKKVMDKLVTGMSKFVNVKQVAITCGIYKTDRIAWLKVIYAMMAFLFLVFILAEASIIYIKIYGDANEDKIKYKVLKNIGTSTKEIGRSINKEVTMFYLIPVMVGLVHSYFAIGALGNIISIDLTKTFVISVIVSVVVFFISAVFSSRMFKKIVRV</sequence>
<evidence type="ECO:0000313" key="9">
    <source>
        <dbReference type="Proteomes" id="UP000460287"/>
    </source>
</evidence>
<evidence type="ECO:0000256" key="5">
    <source>
        <dbReference type="ARBA" id="ARBA00023136"/>
    </source>
</evidence>
<keyword evidence="2 6" id="KW-1003">Cell membrane</keyword>
<feature type="transmembrane region" description="Helical" evidence="6">
    <location>
        <begin position="198"/>
        <end position="218"/>
    </location>
</feature>
<dbReference type="Proteomes" id="UP000460287">
    <property type="component" value="Unassembled WGS sequence"/>
</dbReference>
<evidence type="ECO:0000256" key="6">
    <source>
        <dbReference type="PIRNR" id="PIRNR018968"/>
    </source>
</evidence>
<keyword evidence="5 6" id="KW-0472">Membrane</keyword>
<comment type="similarity">
    <text evidence="6">Belongs to the ABC-4 integral membrane protein family.</text>
</comment>
<dbReference type="InterPro" id="IPR027022">
    <property type="entry name" value="ABC_permease_BceB-typ"/>
</dbReference>
<dbReference type="PIRSF" id="PIRSF018968">
    <property type="entry name" value="ABC_permease_BceB"/>
    <property type="match status" value="1"/>
</dbReference>
<feature type="transmembrane region" description="Helical" evidence="6">
    <location>
        <begin position="576"/>
        <end position="596"/>
    </location>
</feature>
<feature type="domain" description="ABC3 transporter permease C-terminal" evidence="7">
    <location>
        <begin position="525"/>
        <end position="633"/>
    </location>
</feature>
<evidence type="ECO:0000256" key="3">
    <source>
        <dbReference type="ARBA" id="ARBA00022692"/>
    </source>
</evidence>
<keyword evidence="3 6" id="KW-0812">Transmembrane</keyword>
<evidence type="ECO:0000256" key="1">
    <source>
        <dbReference type="ARBA" id="ARBA00004651"/>
    </source>
</evidence>
<evidence type="ECO:0000313" key="8">
    <source>
        <dbReference type="EMBL" id="MSR91355.1"/>
    </source>
</evidence>
<feature type="transmembrane region" description="Helical" evidence="6">
    <location>
        <begin position="280"/>
        <end position="301"/>
    </location>
</feature>
<protein>
    <submittedName>
        <fullName evidence="8">ABC transporter permease</fullName>
    </submittedName>
</protein>
<dbReference type="PANTHER" id="PTHR46795:SF3">
    <property type="entry name" value="ABC TRANSPORTER PERMEASE"/>
    <property type="match status" value="1"/>
</dbReference>
<evidence type="ECO:0000256" key="4">
    <source>
        <dbReference type="ARBA" id="ARBA00022989"/>
    </source>
</evidence>
<dbReference type="GO" id="GO:0005886">
    <property type="term" value="C:plasma membrane"/>
    <property type="evidence" value="ECO:0007669"/>
    <property type="project" value="UniProtKB-SubCell"/>
</dbReference>
<dbReference type="AlphaFoldDB" id="A0A7X2MZA5"/>
<feature type="transmembrane region" description="Helical" evidence="6">
    <location>
        <begin position="154"/>
        <end position="178"/>
    </location>
</feature>
<feature type="transmembrane region" description="Helical" evidence="6">
    <location>
        <begin position="608"/>
        <end position="630"/>
    </location>
</feature>
<keyword evidence="6" id="KW-0813">Transport</keyword>
<dbReference type="GO" id="GO:0055085">
    <property type="term" value="P:transmembrane transport"/>
    <property type="evidence" value="ECO:0007669"/>
    <property type="project" value="UniProtKB-UniRule"/>
</dbReference>
<keyword evidence="4 6" id="KW-1133">Transmembrane helix</keyword>
<comment type="caution">
    <text evidence="8">The sequence shown here is derived from an EMBL/GenBank/DDBJ whole genome shotgun (WGS) entry which is preliminary data.</text>
</comment>
<dbReference type="InterPro" id="IPR052536">
    <property type="entry name" value="ABC-4_Integral_Memb_Prot"/>
</dbReference>
<reference evidence="8 9" key="1">
    <citation type="submission" date="2019-08" db="EMBL/GenBank/DDBJ databases">
        <title>In-depth cultivation of the pig gut microbiome towards novel bacterial diversity and tailored functional studies.</title>
        <authorList>
            <person name="Wylensek D."/>
            <person name="Hitch T.C.A."/>
            <person name="Clavel T."/>
        </authorList>
    </citation>
    <scope>NUCLEOTIDE SEQUENCE [LARGE SCALE GENOMIC DNA]</scope>
    <source>
        <strain evidence="8 9">WCA-383-APC-5B</strain>
    </source>
</reference>
<evidence type="ECO:0000259" key="7">
    <source>
        <dbReference type="Pfam" id="PF02687"/>
    </source>
</evidence>
<name>A0A7X2MZA5_9CLOT</name>
<feature type="transmembrane region" description="Helical" evidence="6">
    <location>
        <begin position="20"/>
        <end position="39"/>
    </location>
</feature>
<dbReference type="EMBL" id="VULX01000009">
    <property type="protein sequence ID" value="MSR91355.1"/>
    <property type="molecule type" value="Genomic_DNA"/>
</dbReference>
<comment type="subcellular location">
    <subcellularLocation>
        <location evidence="1 6">Cell membrane</location>
        <topology evidence="1 6">Multi-pass membrane protein</topology>
    </subcellularLocation>
</comment>
<feature type="transmembrane region" description="Helical" evidence="6">
    <location>
        <begin position="59"/>
        <end position="77"/>
    </location>
</feature>
<dbReference type="InterPro" id="IPR003838">
    <property type="entry name" value="ABC3_permease_C"/>
</dbReference>
<feature type="domain" description="ABC3 transporter permease C-terminal" evidence="7">
    <location>
        <begin position="61"/>
        <end position="175"/>
    </location>
</feature>
<feature type="transmembrane region" description="Helical" evidence="6">
    <location>
        <begin position="518"/>
        <end position="540"/>
    </location>
</feature>
<evidence type="ECO:0000256" key="2">
    <source>
        <dbReference type="ARBA" id="ARBA00022475"/>
    </source>
</evidence>
<feature type="transmembrane region" description="Helical" evidence="6">
    <location>
        <begin position="230"/>
        <end position="254"/>
    </location>
</feature>